<reference evidence="1" key="1">
    <citation type="submission" date="2021-01" db="EMBL/GenBank/DDBJ databases">
        <authorList>
            <person name="Corre E."/>
            <person name="Pelletier E."/>
            <person name="Niang G."/>
            <person name="Scheremetjew M."/>
            <person name="Finn R."/>
            <person name="Kale V."/>
            <person name="Holt S."/>
            <person name="Cochrane G."/>
            <person name="Meng A."/>
            <person name="Brown T."/>
            <person name="Cohen L."/>
        </authorList>
    </citation>
    <scope>NUCLEOTIDE SEQUENCE</scope>
    <source>
        <strain evidence="1">UTEX LB 985</strain>
    </source>
</reference>
<dbReference type="EMBL" id="HBGU01004685">
    <property type="protein sequence ID" value="CAD9400637.1"/>
    <property type="molecule type" value="Transcribed_RNA"/>
</dbReference>
<sequence>MAKEELGYRHLYTHAMQLEKERLMLEAATSEEGRRKILQERKRRQAALEHFHDTQLGLLQEQMSAEASERAFRERVQVQMGARLDMESRAKQAAALKSLKSLLDHQEALDYGVPLPGPVY</sequence>
<organism evidence="1">
    <name type="scientific">Haptolina brevifila</name>
    <dbReference type="NCBI Taxonomy" id="156173"/>
    <lineage>
        <taxon>Eukaryota</taxon>
        <taxon>Haptista</taxon>
        <taxon>Haptophyta</taxon>
        <taxon>Prymnesiophyceae</taxon>
        <taxon>Prymnesiales</taxon>
        <taxon>Prymnesiaceae</taxon>
        <taxon>Haptolina</taxon>
    </lineage>
</organism>
<accession>A0A7S2FKH1</accession>
<gene>
    <name evidence="1" type="ORF">CBRE1094_LOCUS2528</name>
</gene>
<protein>
    <submittedName>
        <fullName evidence="1">Uncharacterized protein</fullName>
    </submittedName>
</protein>
<dbReference type="AlphaFoldDB" id="A0A7S2FKH1"/>
<proteinExistence type="predicted"/>
<name>A0A7S2FKH1_9EUKA</name>
<evidence type="ECO:0000313" key="1">
    <source>
        <dbReference type="EMBL" id="CAD9400637.1"/>
    </source>
</evidence>